<gene>
    <name evidence="3" type="ORF">GCM10011452_35000</name>
</gene>
<dbReference type="AlphaFoldDB" id="A0A918J1Z6"/>
<proteinExistence type="inferred from homology"/>
<dbReference type="InterPro" id="IPR003774">
    <property type="entry name" value="AlgH-like"/>
</dbReference>
<evidence type="ECO:0000256" key="2">
    <source>
        <dbReference type="HAMAP-Rule" id="MF_00758"/>
    </source>
</evidence>
<dbReference type="PANTHER" id="PTHR30327">
    <property type="entry name" value="UNCHARACTERIZED PROTEIN YQGE"/>
    <property type="match status" value="1"/>
</dbReference>
<dbReference type="SUPFAM" id="SSF143456">
    <property type="entry name" value="VC0467-like"/>
    <property type="match status" value="1"/>
</dbReference>
<comment type="caution">
    <text evidence="3">The sequence shown here is derived from an EMBL/GenBank/DDBJ whole genome shotgun (WGS) entry which is preliminary data.</text>
</comment>
<dbReference type="Proteomes" id="UP000628984">
    <property type="component" value="Unassembled WGS sequence"/>
</dbReference>
<dbReference type="EMBL" id="BMYQ01000016">
    <property type="protein sequence ID" value="GGW43724.1"/>
    <property type="molecule type" value="Genomic_DNA"/>
</dbReference>
<evidence type="ECO:0000256" key="1">
    <source>
        <dbReference type="ARBA" id="ARBA00009600"/>
    </source>
</evidence>
<dbReference type="PANTHER" id="PTHR30327:SF1">
    <property type="entry name" value="UPF0301 PROTEIN YQGE"/>
    <property type="match status" value="1"/>
</dbReference>
<dbReference type="Pfam" id="PF02622">
    <property type="entry name" value="DUF179"/>
    <property type="match status" value="1"/>
</dbReference>
<name>A0A918J1Z6_9RHOB</name>
<reference evidence="3" key="1">
    <citation type="journal article" date="2014" name="Int. J. Syst. Evol. Microbiol.">
        <title>Complete genome sequence of Corynebacterium casei LMG S-19264T (=DSM 44701T), isolated from a smear-ripened cheese.</title>
        <authorList>
            <consortium name="US DOE Joint Genome Institute (JGI-PGF)"/>
            <person name="Walter F."/>
            <person name="Albersmeier A."/>
            <person name="Kalinowski J."/>
            <person name="Ruckert C."/>
        </authorList>
    </citation>
    <scope>NUCLEOTIDE SEQUENCE</scope>
    <source>
        <strain evidence="3">KCTC 23714</strain>
    </source>
</reference>
<evidence type="ECO:0000313" key="3">
    <source>
        <dbReference type="EMBL" id="GGW43724.1"/>
    </source>
</evidence>
<dbReference type="GO" id="GO:0005829">
    <property type="term" value="C:cytosol"/>
    <property type="evidence" value="ECO:0007669"/>
    <property type="project" value="TreeGrafter"/>
</dbReference>
<keyword evidence="4" id="KW-1185">Reference proteome</keyword>
<dbReference type="Gene3D" id="3.40.1740.10">
    <property type="entry name" value="VC0467-like"/>
    <property type="match status" value="1"/>
</dbReference>
<organism evidence="3 4">
    <name type="scientific">Gemmobacter lanyuensis</name>
    <dbReference type="NCBI Taxonomy" id="1054497"/>
    <lineage>
        <taxon>Bacteria</taxon>
        <taxon>Pseudomonadati</taxon>
        <taxon>Pseudomonadota</taxon>
        <taxon>Alphaproteobacteria</taxon>
        <taxon>Rhodobacterales</taxon>
        <taxon>Paracoccaceae</taxon>
        <taxon>Gemmobacter</taxon>
    </lineage>
</organism>
<accession>A0A918J1Z6</accession>
<comment type="similarity">
    <text evidence="1 2">Belongs to the UPF0301 (AlgH) family.</text>
</comment>
<reference evidence="3" key="2">
    <citation type="submission" date="2020-09" db="EMBL/GenBank/DDBJ databases">
        <authorList>
            <person name="Sun Q."/>
            <person name="Kim S."/>
        </authorList>
    </citation>
    <scope>NUCLEOTIDE SEQUENCE</scope>
    <source>
        <strain evidence="3">KCTC 23714</strain>
    </source>
</reference>
<sequence length="184" mass="19160">MDLSGSILISMPGMGDPRFERTVILICAHSPEGAMGLIINKPAPDLDFSALLDHLDIPRGLAGRDIRVHLGGPVERGRGFVLHSPDYASNGGTLDVAGIYGMTATLDILQDLAQGRGPCEALLALGYAGWGPGQLEDEIARNDWLTAQPPAGLVFAPDDGGKWGAALRSMGIDPLVLSSAAGHA</sequence>
<dbReference type="RefSeq" id="WP_189635176.1">
    <property type="nucleotide sequence ID" value="NZ_BMYQ01000016.1"/>
</dbReference>
<dbReference type="HAMAP" id="MF_00758">
    <property type="entry name" value="UPF0301"/>
    <property type="match status" value="1"/>
</dbReference>
<protein>
    <recommendedName>
        <fullName evidence="2">UPF0301 protein GCM10011452_35000</fullName>
    </recommendedName>
</protein>
<evidence type="ECO:0000313" key="4">
    <source>
        <dbReference type="Proteomes" id="UP000628984"/>
    </source>
</evidence>